<protein>
    <submittedName>
        <fullName evidence="1">Uncharacterized protein</fullName>
    </submittedName>
</protein>
<comment type="caution">
    <text evidence="1">The sequence shown here is derived from an EMBL/GenBank/DDBJ whole genome shotgun (WGS) entry which is preliminary data.</text>
</comment>
<organism evidence="1 2">
    <name type="scientific">Paraburkholderia atlantica</name>
    <dbReference type="NCBI Taxonomy" id="2654982"/>
    <lineage>
        <taxon>Bacteria</taxon>
        <taxon>Pseudomonadati</taxon>
        <taxon>Pseudomonadota</taxon>
        <taxon>Betaproteobacteria</taxon>
        <taxon>Burkholderiales</taxon>
        <taxon>Burkholderiaceae</taxon>
        <taxon>Paraburkholderia</taxon>
    </lineage>
</organism>
<dbReference type="AlphaFoldDB" id="A0A7W8Q4C4"/>
<keyword evidence="2" id="KW-1185">Reference proteome</keyword>
<evidence type="ECO:0000313" key="2">
    <source>
        <dbReference type="Proteomes" id="UP000592780"/>
    </source>
</evidence>
<sequence length="127" mass="14040">MPGATGPCREMVAGNGGSRVHQLCAGNICNREIESRPRAQQLSKLQSDAFETPPYGFLKARHYLLWHDCSTDRYCPNRSGRSDIAYPRKTAVDVPVYLSPKRCLTNLCNSGSAFWRTKDSGSSISIS</sequence>
<accession>A0A7W8Q4C4</accession>
<dbReference type="EMBL" id="JACHDD010000002">
    <property type="protein sequence ID" value="MBB5423048.1"/>
    <property type="molecule type" value="Genomic_DNA"/>
</dbReference>
<proteinExistence type="predicted"/>
<gene>
    <name evidence="1" type="ORF">HDG40_001190</name>
</gene>
<name>A0A7W8Q4C4_PARAM</name>
<dbReference type="Proteomes" id="UP000592780">
    <property type="component" value="Unassembled WGS sequence"/>
</dbReference>
<reference evidence="1 2" key="1">
    <citation type="submission" date="2020-08" db="EMBL/GenBank/DDBJ databases">
        <title>Genomic Encyclopedia of Type Strains, Phase IV (KMG-V): Genome sequencing to study the core and pangenomes of soil and plant-associated prokaryotes.</title>
        <authorList>
            <person name="Whitman W."/>
        </authorList>
    </citation>
    <scope>NUCLEOTIDE SEQUENCE [LARGE SCALE GENOMIC DNA]</scope>
    <source>
        <strain evidence="1 2">JPY158</strain>
    </source>
</reference>
<evidence type="ECO:0000313" key="1">
    <source>
        <dbReference type="EMBL" id="MBB5423048.1"/>
    </source>
</evidence>